<sequence>MAMKPHGKSIMSSDSDEKKAYSSKISRWVPTKLS</sequence>
<protein>
    <submittedName>
        <fullName evidence="2">(rape) hypothetical protein</fullName>
    </submittedName>
</protein>
<name>A0A816T8Z1_BRANA</name>
<proteinExistence type="predicted"/>
<feature type="region of interest" description="Disordered" evidence="1">
    <location>
        <begin position="1"/>
        <end position="34"/>
    </location>
</feature>
<dbReference type="Proteomes" id="UP001295469">
    <property type="component" value="Chromosome A05"/>
</dbReference>
<evidence type="ECO:0000313" key="2">
    <source>
        <dbReference type="EMBL" id="CAF2097945.1"/>
    </source>
</evidence>
<dbReference type="EMBL" id="HG994359">
    <property type="protein sequence ID" value="CAF2097945.1"/>
    <property type="molecule type" value="Genomic_DNA"/>
</dbReference>
<evidence type="ECO:0000256" key="1">
    <source>
        <dbReference type="SAM" id="MobiDB-lite"/>
    </source>
</evidence>
<reference evidence="2" key="1">
    <citation type="submission" date="2021-01" db="EMBL/GenBank/DDBJ databases">
        <authorList>
            <consortium name="Genoscope - CEA"/>
            <person name="William W."/>
        </authorList>
    </citation>
    <scope>NUCLEOTIDE SEQUENCE</scope>
</reference>
<accession>A0A816T8Z1</accession>
<dbReference type="AlphaFoldDB" id="A0A816T8Z1"/>
<organism evidence="2">
    <name type="scientific">Brassica napus</name>
    <name type="common">Rape</name>
    <dbReference type="NCBI Taxonomy" id="3708"/>
    <lineage>
        <taxon>Eukaryota</taxon>
        <taxon>Viridiplantae</taxon>
        <taxon>Streptophyta</taxon>
        <taxon>Embryophyta</taxon>
        <taxon>Tracheophyta</taxon>
        <taxon>Spermatophyta</taxon>
        <taxon>Magnoliopsida</taxon>
        <taxon>eudicotyledons</taxon>
        <taxon>Gunneridae</taxon>
        <taxon>Pentapetalae</taxon>
        <taxon>rosids</taxon>
        <taxon>malvids</taxon>
        <taxon>Brassicales</taxon>
        <taxon>Brassicaceae</taxon>
        <taxon>Brassiceae</taxon>
        <taxon>Brassica</taxon>
    </lineage>
</organism>
<gene>
    <name evidence="2" type="ORF">DARMORV10_A05P20770.1</name>
</gene>